<proteinExistence type="predicted"/>
<dbReference type="CDD" id="cd00154">
    <property type="entry name" value="Rab"/>
    <property type="match status" value="1"/>
</dbReference>
<dbReference type="PRINTS" id="PR00449">
    <property type="entry name" value="RASTRNSFRMNG"/>
</dbReference>
<reference evidence="9" key="1">
    <citation type="submission" date="2018-04" db="EMBL/GenBank/DDBJ databases">
        <title>Transcriptome assembly of Sipha flava.</title>
        <authorList>
            <person name="Scully E.D."/>
            <person name="Geib S.M."/>
            <person name="Palmer N.A."/>
            <person name="Koch K."/>
            <person name="Bradshaw J."/>
            <person name="Heng-Moss T."/>
            <person name="Sarath G."/>
        </authorList>
    </citation>
    <scope>NUCLEOTIDE SEQUENCE</scope>
</reference>
<feature type="domain" description="EF-hand" evidence="8">
    <location>
        <begin position="43"/>
        <end position="70"/>
    </location>
</feature>
<dbReference type="Pfam" id="PF00071">
    <property type="entry name" value="Ras"/>
    <property type="match status" value="1"/>
</dbReference>
<dbReference type="SUPFAM" id="SSF52540">
    <property type="entry name" value="P-loop containing nucleoside triphosphate hydrolases"/>
    <property type="match status" value="1"/>
</dbReference>
<evidence type="ECO:0000313" key="9">
    <source>
        <dbReference type="EMBL" id="MBY87105.1"/>
    </source>
</evidence>
<dbReference type="GO" id="GO:0005737">
    <property type="term" value="C:cytoplasm"/>
    <property type="evidence" value="ECO:0007669"/>
    <property type="project" value="UniProtKB-SubCell"/>
</dbReference>
<dbReference type="RefSeq" id="XP_025410189.1">
    <property type="nucleotide sequence ID" value="XM_025554404.1"/>
</dbReference>
<dbReference type="Gene3D" id="1.10.238.10">
    <property type="entry name" value="EF-hand"/>
    <property type="match status" value="1"/>
</dbReference>
<dbReference type="SMART" id="SM00173">
    <property type="entry name" value="RAS"/>
    <property type="match status" value="1"/>
</dbReference>
<dbReference type="EMBL" id="GGMS01017902">
    <property type="protein sequence ID" value="MBY87105.1"/>
    <property type="molecule type" value="Transcribed_RNA"/>
</dbReference>
<keyword evidence="10" id="KW-1185">Reference proteome</keyword>
<dbReference type="GO" id="GO:0005509">
    <property type="term" value="F:calcium ion binding"/>
    <property type="evidence" value="ECO:0007669"/>
    <property type="project" value="InterPro"/>
</dbReference>
<organism evidence="9">
    <name type="scientific">Sipha flava</name>
    <name type="common">yellow sugarcane aphid</name>
    <dbReference type="NCBI Taxonomy" id="143950"/>
    <lineage>
        <taxon>Eukaryota</taxon>
        <taxon>Metazoa</taxon>
        <taxon>Ecdysozoa</taxon>
        <taxon>Arthropoda</taxon>
        <taxon>Hexapoda</taxon>
        <taxon>Insecta</taxon>
        <taxon>Pterygota</taxon>
        <taxon>Neoptera</taxon>
        <taxon>Paraneoptera</taxon>
        <taxon>Hemiptera</taxon>
        <taxon>Sternorrhyncha</taxon>
        <taxon>Aphidomorpha</taxon>
        <taxon>Aphidoidea</taxon>
        <taxon>Aphididae</taxon>
        <taxon>Sipha</taxon>
    </lineage>
</organism>
<dbReference type="PROSITE" id="PS50222">
    <property type="entry name" value="EF_HAND_2"/>
    <property type="match status" value="2"/>
</dbReference>
<gene>
    <name evidence="9" type="primary">tag-312</name>
    <name evidence="11 12" type="synonym">LOC112683381</name>
    <name evidence="9" type="ORF">g.27979</name>
</gene>
<dbReference type="PROSITE" id="PS00018">
    <property type="entry name" value="EF_HAND_1"/>
    <property type="match status" value="1"/>
</dbReference>
<dbReference type="SMART" id="SM00174">
    <property type="entry name" value="RHO"/>
    <property type="match status" value="1"/>
</dbReference>
<dbReference type="InterPro" id="IPR018247">
    <property type="entry name" value="EF_Hand_1_Ca_BS"/>
</dbReference>
<dbReference type="InterPro" id="IPR002048">
    <property type="entry name" value="EF_hand_dom"/>
</dbReference>
<evidence type="ECO:0000256" key="5">
    <source>
        <dbReference type="ARBA" id="ARBA00023054"/>
    </source>
</evidence>
<dbReference type="SMART" id="SM00175">
    <property type="entry name" value="RAB"/>
    <property type="match status" value="1"/>
</dbReference>
<dbReference type="Pfam" id="PF13499">
    <property type="entry name" value="EF-hand_7"/>
    <property type="match status" value="1"/>
</dbReference>
<evidence type="ECO:0000256" key="3">
    <source>
        <dbReference type="ARBA" id="ARBA00022741"/>
    </source>
</evidence>
<dbReference type="GO" id="GO:0003924">
    <property type="term" value="F:GTPase activity"/>
    <property type="evidence" value="ECO:0007669"/>
    <property type="project" value="InterPro"/>
</dbReference>
<dbReference type="PROSITE" id="PS51421">
    <property type="entry name" value="RAS"/>
    <property type="match status" value="1"/>
</dbReference>
<evidence type="ECO:0000259" key="8">
    <source>
        <dbReference type="PROSITE" id="PS50222"/>
    </source>
</evidence>
<dbReference type="PROSITE" id="PS51419">
    <property type="entry name" value="RAB"/>
    <property type="match status" value="1"/>
</dbReference>
<feature type="domain" description="EF-hand" evidence="8">
    <location>
        <begin position="1"/>
        <end position="36"/>
    </location>
</feature>
<dbReference type="InterPro" id="IPR001806">
    <property type="entry name" value="Small_GTPase"/>
</dbReference>
<feature type="coiled-coil region" evidence="7">
    <location>
        <begin position="140"/>
        <end position="215"/>
    </location>
</feature>
<sequence length="582" mass="66668">MSDVHLEDLFHECDRNGQGKIGPVEFQELCAKFDIGPSDSDVIFTDLDRDGDGQICLEDFAWGFQDFLSPDKQDKPDKIMFHGDMQRRHSHAWSNFIAGIGEPALQKLFHTSGKKLADLYMEIQNCSPSADLITHFEGALSSLMQDVKRLHEDNEKLEIMFNRERQMHMMRLRGLEEEIDAQVAKVEAQARDEAREKFESEKKELMKKMEAETIELKTHLKLFQKVNTVLSQKKVDKNDMDETIEESRELRRKLIDTQTNLAVVRSEMEKLRSEYEMKCEQFNNKIQVNIDPLEEESGAQYTIKRLMDDIDSGRSTLMESNYYQRDLQDELSNASSINGPYHSAKTIEFEEMSLSGRESHNTMHFHSPTSAMSINSYEITNGDPERTYKIVFAGDAAVGKTCFIHRFCKGTFATKLGSTLGVDFQVKTIRVDNRNVALQLWDTAGQERFRSITKAYFRRADGVVLLYDVTNERSFINIRQWILSITDVSDKQLPVCICGNKVDLRQEAESQGLTCVSTEHGELLAKDYNALFFETSSKLGSNINNALVTISREMLIREDVDIQTSALCVAEKDHRRLNLSCC</sequence>
<evidence type="ECO:0000313" key="11">
    <source>
        <dbReference type="RefSeq" id="XP_025410188.1"/>
    </source>
</evidence>
<name>A0A2S2RAT2_9HEMI</name>
<dbReference type="Proteomes" id="UP000694846">
    <property type="component" value="Unplaced"/>
</dbReference>
<accession>A0A2S2RAT2</accession>
<keyword evidence="5 7" id="KW-0175">Coiled coil</keyword>
<dbReference type="PANTHER" id="PTHR47977">
    <property type="entry name" value="RAS-RELATED PROTEIN RAB"/>
    <property type="match status" value="1"/>
</dbReference>
<keyword evidence="4" id="KW-0106">Calcium</keyword>
<keyword evidence="2" id="KW-0963">Cytoplasm</keyword>
<dbReference type="GO" id="GO:0005525">
    <property type="term" value="F:GTP binding"/>
    <property type="evidence" value="ECO:0007669"/>
    <property type="project" value="UniProtKB-KW"/>
</dbReference>
<keyword evidence="3" id="KW-0547">Nucleotide-binding</keyword>
<dbReference type="SUPFAM" id="SSF47473">
    <property type="entry name" value="EF-hand"/>
    <property type="match status" value="1"/>
</dbReference>
<dbReference type="InterPro" id="IPR011992">
    <property type="entry name" value="EF-hand-dom_pair"/>
</dbReference>
<dbReference type="PROSITE" id="PS51420">
    <property type="entry name" value="RHO"/>
    <property type="match status" value="1"/>
</dbReference>
<reference evidence="11 12" key="2">
    <citation type="submission" date="2025-04" db="UniProtKB">
        <authorList>
            <consortium name="RefSeq"/>
        </authorList>
    </citation>
    <scope>IDENTIFICATION</scope>
    <source>
        <tissue evidence="11 12">Whole body</tissue>
    </source>
</reference>
<dbReference type="OrthoDB" id="9989112at2759"/>
<dbReference type="NCBIfam" id="TIGR00231">
    <property type="entry name" value="small_GTP"/>
    <property type="match status" value="1"/>
</dbReference>
<comment type="subcellular location">
    <subcellularLocation>
        <location evidence="1">Cytoplasm</location>
    </subcellularLocation>
</comment>
<evidence type="ECO:0000256" key="2">
    <source>
        <dbReference type="ARBA" id="ARBA00022490"/>
    </source>
</evidence>
<dbReference type="CDD" id="cd00051">
    <property type="entry name" value="EFh"/>
    <property type="match status" value="1"/>
</dbReference>
<evidence type="ECO:0000256" key="6">
    <source>
        <dbReference type="ARBA" id="ARBA00023134"/>
    </source>
</evidence>
<keyword evidence="6" id="KW-0342">GTP-binding</keyword>
<feature type="coiled-coil region" evidence="7">
    <location>
        <begin position="240"/>
        <end position="285"/>
    </location>
</feature>
<evidence type="ECO:0000256" key="7">
    <source>
        <dbReference type="SAM" id="Coils"/>
    </source>
</evidence>
<dbReference type="Gene3D" id="3.40.50.300">
    <property type="entry name" value="P-loop containing nucleotide triphosphate hydrolases"/>
    <property type="match status" value="1"/>
</dbReference>
<dbReference type="SMART" id="SM00054">
    <property type="entry name" value="EFh"/>
    <property type="match status" value="2"/>
</dbReference>
<dbReference type="InterPro" id="IPR050227">
    <property type="entry name" value="Rab"/>
</dbReference>
<evidence type="ECO:0000313" key="10">
    <source>
        <dbReference type="Proteomes" id="UP000694846"/>
    </source>
</evidence>
<dbReference type="SMART" id="SM00176">
    <property type="entry name" value="RAN"/>
    <property type="match status" value="1"/>
</dbReference>
<evidence type="ECO:0000313" key="12">
    <source>
        <dbReference type="RefSeq" id="XP_025410189.1"/>
    </source>
</evidence>
<protein>
    <submittedName>
        <fullName evidence="9 11 12">Ras and EF-hand domain-containing</fullName>
    </submittedName>
</protein>
<dbReference type="InterPro" id="IPR005225">
    <property type="entry name" value="Small_GTP-bd"/>
</dbReference>
<dbReference type="FunFam" id="3.40.50.300:FF:001348">
    <property type="entry name" value="Ras and EF-hand domain-containing protein"/>
    <property type="match status" value="1"/>
</dbReference>
<evidence type="ECO:0000256" key="4">
    <source>
        <dbReference type="ARBA" id="ARBA00022837"/>
    </source>
</evidence>
<dbReference type="RefSeq" id="XP_025410188.1">
    <property type="nucleotide sequence ID" value="XM_025554403.1"/>
</dbReference>
<evidence type="ECO:0000256" key="1">
    <source>
        <dbReference type="ARBA" id="ARBA00004496"/>
    </source>
</evidence>
<dbReference type="InterPro" id="IPR027417">
    <property type="entry name" value="P-loop_NTPase"/>
</dbReference>
<dbReference type="AlphaFoldDB" id="A0A2S2RAT2"/>